<evidence type="ECO:0000256" key="4">
    <source>
        <dbReference type="ARBA" id="ARBA00023004"/>
    </source>
</evidence>
<proteinExistence type="inferred from homology"/>
<keyword evidence="11" id="KW-1185">Reference proteome</keyword>
<dbReference type="PANTHER" id="PTHR43183">
    <property type="entry name" value="HYPOTHETICAL DIHYDROXYACID DEHYDRATASE (EUROFUNG)-RELATED"/>
    <property type="match status" value="1"/>
</dbReference>
<dbReference type="PROSITE" id="PS00886">
    <property type="entry name" value="ILVD_EDD_1"/>
    <property type="match status" value="1"/>
</dbReference>
<accession>A0A3G9IPQ2</accession>
<dbReference type="GO" id="GO:0016836">
    <property type="term" value="F:hydro-lyase activity"/>
    <property type="evidence" value="ECO:0007669"/>
    <property type="project" value="UniProtKB-ARBA"/>
</dbReference>
<dbReference type="KEGG" id="pbk:Back11_15870"/>
<organism evidence="10 11">
    <name type="scientific">Paenibacillus baekrokdamisoli</name>
    <dbReference type="NCBI Taxonomy" id="1712516"/>
    <lineage>
        <taxon>Bacteria</taxon>
        <taxon>Bacillati</taxon>
        <taxon>Bacillota</taxon>
        <taxon>Bacilli</taxon>
        <taxon>Bacillales</taxon>
        <taxon>Paenibacillaceae</taxon>
        <taxon>Paenibacillus</taxon>
    </lineage>
</organism>
<evidence type="ECO:0000313" key="10">
    <source>
        <dbReference type="EMBL" id="BBH20242.1"/>
    </source>
</evidence>
<feature type="domain" description="Dihydroxy-acid/6-phosphogluconate dehydratase N-terminal" evidence="8">
    <location>
        <begin position="36"/>
        <end position="345"/>
    </location>
</feature>
<dbReference type="InterPro" id="IPR020558">
    <property type="entry name" value="DiOHA_6PGluconate_deHydtase_CS"/>
</dbReference>
<dbReference type="RefSeq" id="WP_125655149.1">
    <property type="nucleotide sequence ID" value="NZ_AP019308.1"/>
</dbReference>
<dbReference type="AlphaFoldDB" id="A0A3G9IPQ2"/>
<dbReference type="GO" id="GO:0009082">
    <property type="term" value="P:branched-chain amino acid biosynthetic process"/>
    <property type="evidence" value="ECO:0007669"/>
    <property type="project" value="UniProtKB-KW"/>
</dbReference>
<evidence type="ECO:0000313" key="11">
    <source>
        <dbReference type="Proteomes" id="UP000275368"/>
    </source>
</evidence>
<dbReference type="SUPFAM" id="SSF143975">
    <property type="entry name" value="IlvD/EDD N-terminal domain-like"/>
    <property type="match status" value="1"/>
</dbReference>
<dbReference type="Proteomes" id="UP000275368">
    <property type="component" value="Chromosome"/>
</dbReference>
<sequence>MRLRSEEWFQGAPDNTFQHRSALRTIGHLPENYIGKPIIGIANSWSDFNNCNMPHKELVEWVKKGVIMAGGYPMEFHTITTPADLMKPSDLVYRNLMAMDVEEMVRSQPIDGLVLLAECDKTTPAQLMAAASCNIPAIQLAAGHRSSGTFRGETVTYATDLWKYLDEYKAGLLKQQEWDELEGCMSCSAGGCAVMGSASTIKCMSEMLGMMLPGTACIPAVDSRRVEAAIATGKRIVEMVQQDLRPSDLMTPSAFHNAFKLLAALGGSTNAIIHLTAIAGRRGIHLDLAQIQTLMQDIPLIVNLQPSGSFNMDAYYQAGGLPATIRQLLPLLESACLGATGETIAKIYGEETVKIPGVITSIDEPVQAAPTLVMLQGNIAPNGAIIKKSASSEQLLKHRGKAVTFHSYEDMLERIDSDELEVDETSILVMKNCGPVGEGMPEWGSIPIPRKLLKQGIKDLVRISDARMSGTSYGTVVLHIAPEAAIGGPLAIVEDGDMIELDVLQGSIQLIVEDAVILQRLQHWRRPVPRHHRGYPRLYADHVLQAPEGCDFDFLRPQSVNELPFVEPIIGRG</sequence>
<dbReference type="EMBL" id="AP019308">
    <property type="protein sequence ID" value="BBH20242.1"/>
    <property type="molecule type" value="Genomic_DNA"/>
</dbReference>
<dbReference type="InterPro" id="IPR056740">
    <property type="entry name" value="ILV_EDD_C"/>
</dbReference>
<dbReference type="InterPro" id="IPR042096">
    <property type="entry name" value="Dihydro-acid_dehy_C"/>
</dbReference>
<dbReference type="OrthoDB" id="9807077at2"/>
<dbReference type="Gene3D" id="3.50.30.80">
    <property type="entry name" value="IlvD/EDD C-terminal domain-like"/>
    <property type="match status" value="1"/>
</dbReference>
<keyword evidence="6" id="KW-0456">Lyase</keyword>
<evidence type="ECO:0000256" key="1">
    <source>
        <dbReference type="ARBA" id="ARBA00006486"/>
    </source>
</evidence>
<keyword evidence="7" id="KW-0100">Branched-chain amino acid biosynthesis</keyword>
<comment type="similarity">
    <text evidence="1">Belongs to the IlvD/Edd family.</text>
</comment>
<dbReference type="Pfam" id="PF00920">
    <property type="entry name" value="ILVD_EDD_N"/>
    <property type="match status" value="1"/>
</dbReference>
<evidence type="ECO:0000256" key="6">
    <source>
        <dbReference type="ARBA" id="ARBA00023239"/>
    </source>
</evidence>
<dbReference type="GO" id="GO:0046872">
    <property type="term" value="F:metal ion binding"/>
    <property type="evidence" value="ECO:0007669"/>
    <property type="project" value="UniProtKB-KW"/>
</dbReference>
<keyword evidence="3" id="KW-0479">Metal-binding</keyword>
<dbReference type="InterPro" id="IPR052352">
    <property type="entry name" value="Sugar_Degrad_Dehydratases"/>
</dbReference>
<protein>
    <submittedName>
        <fullName evidence="10">Dihydroxy-acid dehydratase</fullName>
    </submittedName>
</protein>
<evidence type="ECO:0000259" key="8">
    <source>
        <dbReference type="Pfam" id="PF00920"/>
    </source>
</evidence>
<dbReference type="NCBIfam" id="NF004784">
    <property type="entry name" value="PRK06131.1"/>
    <property type="match status" value="1"/>
</dbReference>
<evidence type="ECO:0000256" key="5">
    <source>
        <dbReference type="ARBA" id="ARBA00023014"/>
    </source>
</evidence>
<keyword evidence="2" id="KW-0001">2Fe-2S</keyword>
<dbReference type="Pfam" id="PF24877">
    <property type="entry name" value="ILV_EDD_C"/>
    <property type="match status" value="1"/>
</dbReference>
<dbReference type="GO" id="GO:0051537">
    <property type="term" value="F:2 iron, 2 sulfur cluster binding"/>
    <property type="evidence" value="ECO:0007669"/>
    <property type="project" value="UniProtKB-KW"/>
</dbReference>
<feature type="domain" description="Dihydroxy-acid/6-phosphogluconate dehydratase C-terminal" evidence="9">
    <location>
        <begin position="358"/>
        <end position="550"/>
    </location>
</feature>
<dbReference type="InterPro" id="IPR037237">
    <property type="entry name" value="IlvD/EDD_N"/>
</dbReference>
<evidence type="ECO:0000256" key="7">
    <source>
        <dbReference type="ARBA" id="ARBA00023304"/>
    </source>
</evidence>
<dbReference type="InterPro" id="IPR000581">
    <property type="entry name" value="ILV_EDD_N"/>
</dbReference>
<gene>
    <name evidence="10" type="primary">ilvD_2</name>
    <name evidence="10" type="ORF">Back11_15870</name>
</gene>
<reference evidence="10 11" key="1">
    <citation type="submission" date="2018-11" db="EMBL/GenBank/DDBJ databases">
        <title>Complete genome sequence of Paenibacillus baekrokdamisoli strain KCTC 33723.</title>
        <authorList>
            <person name="Kang S.W."/>
            <person name="Lee K.C."/>
            <person name="Kim K.K."/>
            <person name="Kim J.S."/>
            <person name="Kim D.S."/>
            <person name="Ko S.H."/>
            <person name="Yang S.H."/>
            <person name="Lee J.S."/>
        </authorList>
    </citation>
    <scope>NUCLEOTIDE SEQUENCE [LARGE SCALE GENOMIC DNA]</scope>
    <source>
        <strain evidence="10 11">KCTC 33723</strain>
    </source>
</reference>
<evidence type="ECO:0000256" key="2">
    <source>
        <dbReference type="ARBA" id="ARBA00022714"/>
    </source>
</evidence>
<name>A0A3G9IPQ2_9BACL</name>
<dbReference type="SUPFAM" id="SSF52016">
    <property type="entry name" value="LeuD/IlvD-like"/>
    <property type="match status" value="1"/>
</dbReference>
<keyword evidence="4" id="KW-0408">Iron</keyword>
<keyword evidence="5" id="KW-0411">Iron-sulfur</keyword>
<evidence type="ECO:0000259" key="9">
    <source>
        <dbReference type="Pfam" id="PF24877"/>
    </source>
</evidence>
<dbReference type="PANTHER" id="PTHR43183:SF1">
    <property type="entry name" value="HYPOTHETICAL DIHYDROXY-ACID DEHYDRATASE (EUROFUNG)-RELATED"/>
    <property type="match status" value="1"/>
</dbReference>
<keyword evidence="7" id="KW-0028">Amino-acid biosynthesis</keyword>
<evidence type="ECO:0000256" key="3">
    <source>
        <dbReference type="ARBA" id="ARBA00022723"/>
    </source>
</evidence>